<evidence type="ECO:0000256" key="4">
    <source>
        <dbReference type="ARBA" id="ARBA00022859"/>
    </source>
</evidence>
<dbReference type="GO" id="GO:0002376">
    <property type="term" value="P:immune system process"/>
    <property type="evidence" value="ECO:0007669"/>
    <property type="project" value="UniProtKB-KW"/>
</dbReference>
<dbReference type="Ensembl" id="ENSATET00000053319.1">
    <property type="protein sequence ID" value="ENSATEP00000067956.1"/>
    <property type="gene ID" value="ENSATEG00000001161.3"/>
</dbReference>
<keyword evidence="5" id="KW-0223">Dioxygenase</keyword>
<dbReference type="InterPro" id="IPR037217">
    <property type="entry name" value="Trp/Indoleamine_2_3_dOase-like"/>
</dbReference>
<keyword evidence="11" id="KW-1185">Reference proteome</keyword>
<dbReference type="GO" id="GO:0020037">
    <property type="term" value="F:heme binding"/>
    <property type="evidence" value="ECO:0007669"/>
    <property type="project" value="InterPro"/>
</dbReference>
<dbReference type="PANTHER" id="PTHR28657:SF4">
    <property type="entry name" value="INDOLEAMINE 2,3-DIOXYGENASE 2"/>
    <property type="match status" value="1"/>
</dbReference>
<dbReference type="FunFam" id="1.20.58.480:FF:000003">
    <property type="entry name" value="Indoleamine 2,3-dioxygenase 1"/>
    <property type="match status" value="1"/>
</dbReference>
<name>A0A7N6BWQ3_ANATE</name>
<dbReference type="GO" id="GO:0033754">
    <property type="term" value="F:indoleamine 2,3-dioxygenase activity"/>
    <property type="evidence" value="ECO:0007669"/>
    <property type="project" value="TreeGrafter"/>
</dbReference>
<evidence type="ECO:0000313" key="11">
    <source>
        <dbReference type="Proteomes" id="UP000265040"/>
    </source>
</evidence>
<evidence type="ECO:0000256" key="7">
    <source>
        <dbReference type="ARBA" id="ARBA00023004"/>
    </source>
</evidence>
<dbReference type="GO" id="GO:0005737">
    <property type="term" value="C:cytoplasm"/>
    <property type="evidence" value="ECO:0007669"/>
    <property type="project" value="TreeGrafter"/>
</dbReference>
<dbReference type="Proteomes" id="UP000265040">
    <property type="component" value="Chromosome 9"/>
</dbReference>
<evidence type="ECO:0000256" key="2">
    <source>
        <dbReference type="ARBA" id="ARBA00022617"/>
    </source>
</evidence>
<evidence type="ECO:0000256" key="1">
    <source>
        <dbReference type="ARBA" id="ARBA00007119"/>
    </source>
</evidence>
<dbReference type="Gene3D" id="1.20.58.480">
    <property type="match status" value="1"/>
</dbReference>
<reference evidence="10" key="3">
    <citation type="submission" date="2025-09" db="UniProtKB">
        <authorList>
            <consortium name="Ensembl"/>
        </authorList>
    </citation>
    <scope>IDENTIFICATION</scope>
</reference>
<keyword evidence="8" id="KW-0823">Tryptophan catabolism</keyword>
<dbReference type="SUPFAM" id="SSF140959">
    <property type="entry name" value="Indolic compounds 2,3-dioxygenase-like"/>
    <property type="match status" value="1"/>
</dbReference>
<dbReference type="InterPro" id="IPR000898">
    <property type="entry name" value="Indolamine_dOase"/>
</dbReference>
<keyword evidence="3 9" id="KW-0479">Metal-binding</keyword>
<accession>A0A7N6BWQ3</accession>
<comment type="similarity">
    <text evidence="1">Belongs to the indoleamine 2,3-dioxygenase family.</text>
</comment>
<evidence type="ECO:0000256" key="8">
    <source>
        <dbReference type="ARBA" id="ARBA00023079"/>
    </source>
</evidence>
<evidence type="ECO:0000256" key="9">
    <source>
        <dbReference type="PIRSR" id="PIRSR600898-1"/>
    </source>
</evidence>
<proteinExistence type="inferred from homology"/>
<dbReference type="GO" id="GO:0046872">
    <property type="term" value="F:metal ion binding"/>
    <property type="evidence" value="ECO:0007669"/>
    <property type="project" value="UniProtKB-KW"/>
</dbReference>
<protein>
    <submittedName>
        <fullName evidence="10">Indoleamine 2,3-dioxygenase 1</fullName>
    </submittedName>
</protein>
<reference evidence="10" key="1">
    <citation type="submission" date="2021-04" db="EMBL/GenBank/DDBJ databases">
        <authorList>
            <consortium name="Wellcome Sanger Institute Data Sharing"/>
        </authorList>
    </citation>
    <scope>NUCLEOTIDE SEQUENCE [LARGE SCALE GENOMIC DNA]</scope>
</reference>
<keyword evidence="7 9" id="KW-0408">Iron</keyword>
<dbReference type="PANTHER" id="PTHR28657">
    <property type="entry name" value="INDOLEAMINE 2,3-DIOXYGENASE"/>
    <property type="match status" value="1"/>
</dbReference>
<dbReference type="AlphaFoldDB" id="A0A7N6BWQ3"/>
<keyword evidence="2 9" id="KW-0349">Heme</keyword>
<keyword evidence="4" id="KW-0391">Immunity</keyword>
<dbReference type="GeneTree" id="ENSGT00940000164380"/>
<feature type="binding site" description="proximal binding residue" evidence="9">
    <location>
        <position position="325"/>
    </location>
    <ligand>
        <name>heme b</name>
        <dbReference type="ChEBI" id="CHEBI:60344"/>
    </ligand>
    <ligandPart>
        <name>Fe</name>
        <dbReference type="ChEBI" id="CHEBI:18248"/>
    </ligandPart>
</feature>
<organism evidence="10 11">
    <name type="scientific">Anabas testudineus</name>
    <name type="common">Climbing perch</name>
    <name type="synonym">Anthias testudineus</name>
    <dbReference type="NCBI Taxonomy" id="64144"/>
    <lineage>
        <taxon>Eukaryota</taxon>
        <taxon>Metazoa</taxon>
        <taxon>Chordata</taxon>
        <taxon>Craniata</taxon>
        <taxon>Vertebrata</taxon>
        <taxon>Euteleostomi</taxon>
        <taxon>Actinopterygii</taxon>
        <taxon>Neopterygii</taxon>
        <taxon>Teleostei</taxon>
        <taxon>Neoteleostei</taxon>
        <taxon>Acanthomorphata</taxon>
        <taxon>Anabantaria</taxon>
        <taxon>Anabantiformes</taxon>
        <taxon>Anabantoidei</taxon>
        <taxon>Anabantidae</taxon>
        <taxon>Anabas</taxon>
    </lineage>
</organism>
<reference evidence="10" key="2">
    <citation type="submission" date="2025-08" db="UniProtKB">
        <authorList>
            <consortium name="Ensembl"/>
        </authorList>
    </citation>
    <scope>IDENTIFICATION</scope>
</reference>
<dbReference type="GO" id="GO:0034354">
    <property type="term" value="P:'de novo' NAD+ biosynthetic process from L-tryptophan"/>
    <property type="evidence" value="ECO:0007669"/>
    <property type="project" value="TreeGrafter"/>
</dbReference>
<sequence length="405" mass="45538">MFTLCIELYSYRRQQNPILSYRLTTSHGWILPSEFLSFVVINSVQMPLLSSKFLQKHRELRLAHLALSMMTMGYVWQEGENDTVEVLPCSLAVPCWEVSQRLGLPPILTHADGVLANWRKKDPEGPFNMENLELLVRLPGGDSVQGFFLVTLLVELAGVPASIPTVINGVKCGDSEAVARALEDISQSVQDMTDAIKLMQVYVDPSVFYGIMRIYLSGWKDNPCMPKGLIYEGVQTEPLEYSGGSAAQSSLLHCFDELLGIKHEAKNGDFLTRMRSYMPPAHKQLIQDISLQPSLRNFVQQQANEQLNQAFQVCVTKLLAFRSYHINVVSRFITVPAARARQLRNQSRDLEEAMISRAPSALEERGTGGSGIMTFLKSVRDQTKIAFLSETIKTITERTILQYFV</sequence>
<dbReference type="GO" id="GO:0019441">
    <property type="term" value="P:L-tryptophan catabolic process to kynurenine"/>
    <property type="evidence" value="ECO:0007669"/>
    <property type="project" value="InterPro"/>
</dbReference>
<evidence type="ECO:0000256" key="3">
    <source>
        <dbReference type="ARBA" id="ARBA00022723"/>
    </source>
</evidence>
<dbReference type="Pfam" id="PF01231">
    <property type="entry name" value="IDO"/>
    <property type="match status" value="1"/>
</dbReference>
<keyword evidence="6" id="KW-0560">Oxidoreductase</keyword>
<evidence type="ECO:0000256" key="6">
    <source>
        <dbReference type="ARBA" id="ARBA00023002"/>
    </source>
</evidence>
<dbReference type="GO" id="GO:0004833">
    <property type="term" value="F:L-tryptophan 2,3-dioxygenase activity"/>
    <property type="evidence" value="ECO:0007669"/>
    <property type="project" value="TreeGrafter"/>
</dbReference>
<evidence type="ECO:0000256" key="5">
    <source>
        <dbReference type="ARBA" id="ARBA00022964"/>
    </source>
</evidence>
<evidence type="ECO:0000313" key="10">
    <source>
        <dbReference type="Ensembl" id="ENSATEP00000067956.1"/>
    </source>
</evidence>